<keyword evidence="3" id="KW-1185">Reference proteome</keyword>
<evidence type="ECO:0000256" key="1">
    <source>
        <dbReference type="SAM" id="Phobius"/>
    </source>
</evidence>
<dbReference type="Proteomes" id="UP000225284">
    <property type="component" value="Segment"/>
</dbReference>
<proteinExistence type="predicted"/>
<keyword evidence="1" id="KW-0812">Transmembrane</keyword>
<evidence type="ECO:0000313" key="3">
    <source>
        <dbReference type="Proteomes" id="UP000225284"/>
    </source>
</evidence>
<reference evidence="2" key="1">
    <citation type="submission" date="2017-06" db="EMBL/GenBank/DDBJ databases">
        <title>Genome of a bacteriophage of the Autographivirinae subfamily that infects Escherichia coli strain O45:H10.</title>
        <authorList>
            <person name="Nonis J."/>
            <person name="Billington C."/>
            <person name="Varsani A."/>
        </authorList>
    </citation>
    <scope>NUCLEOTIDE SEQUENCE [LARGE SCALE GENOMIC DNA]</scope>
</reference>
<evidence type="ECO:0000313" key="2">
    <source>
        <dbReference type="EMBL" id="ANT40824.1"/>
    </source>
</evidence>
<keyword evidence="1" id="KW-1133">Transmembrane helix</keyword>
<name>A0A1P8BK67_9CAUD</name>
<protein>
    <submittedName>
        <fullName evidence="2">Uncharacterized protein</fullName>
    </submittedName>
</protein>
<organism evidence="2 3">
    <name type="scientific">Escherichia phage AAPEc6</name>
    <dbReference type="NCBI Taxonomy" id="2886901"/>
    <lineage>
        <taxon>Viruses</taxon>
        <taxon>Duplodnaviria</taxon>
        <taxon>Heunggongvirae</taxon>
        <taxon>Uroviricota</taxon>
        <taxon>Caudoviricetes</taxon>
        <taxon>Autographivirales</taxon>
        <taxon>Autosignataviridae</taxon>
        <taxon>Molineuxvirinae</taxon>
        <taxon>Vectrevirus</taxon>
        <taxon>Vectrevirus AAPEc6</taxon>
    </lineage>
</organism>
<dbReference type="RefSeq" id="YP_009786424.1">
    <property type="nucleotide sequence ID" value="NC_047769.1"/>
</dbReference>
<feature type="transmembrane region" description="Helical" evidence="1">
    <location>
        <begin position="7"/>
        <end position="26"/>
    </location>
</feature>
<accession>A0A1P8BK67</accession>
<dbReference type="EMBL" id="KX279892">
    <property type="protein sequence ID" value="ANT40824.1"/>
    <property type="molecule type" value="Genomic_DNA"/>
</dbReference>
<dbReference type="GeneID" id="54976501"/>
<keyword evidence="1" id="KW-0472">Membrane</keyword>
<dbReference type="PROSITE" id="PS51257">
    <property type="entry name" value="PROKAR_LIPOPROTEIN"/>
    <property type="match status" value="1"/>
</dbReference>
<sequence>MDRFDIVCLFSTFFLIFLMLACYGSIRLDIPDEEEGYD</sequence>